<feature type="transmembrane region" description="Helical" evidence="2">
    <location>
        <begin position="51"/>
        <end position="70"/>
    </location>
</feature>
<dbReference type="STRING" id="332977.SAMN05421740_103184"/>
<dbReference type="AlphaFoldDB" id="A0A1H7LJE9"/>
<keyword evidence="4" id="KW-1185">Reference proteome</keyword>
<evidence type="ECO:0008006" key="5">
    <source>
        <dbReference type="Google" id="ProtNLM"/>
    </source>
</evidence>
<protein>
    <recommendedName>
        <fullName evidence="5">Outer membrane protein beta-barrel domain-containing protein</fullName>
    </recommendedName>
</protein>
<reference evidence="4" key="1">
    <citation type="submission" date="2016-10" db="EMBL/GenBank/DDBJ databases">
        <authorList>
            <person name="Varghese N."/>
            <person name="Submissions S."/>
        </authorList>
    </citation>
    <scope>NUCLEOTIDE SEQUENCE [LARGE SCALE GENOMIC DNA]</scope>
    <source>
        <strain evidence="4">Jip14</strain>
    </source>
</reference>
<evidence type="ECO:0000313" key="3">
    <source>
        <dbReference type="EMBL" id="SEK99016.1"/>
    </source>
</evidence>
<gene>
    <name evidence="3" type="ORF">SAMN05421740_103184</name>
</gene>
<sequence>MGGGMMDRKPKRELIRGIKDFLKDFEEPYDHREWKNFQRHRRRKQRKPIPLVVKLTGIAASLFLMVYASVRFLPFFDEPAVETVKQVPGPNPIPNRPVPLRETEPWEEGIPTSPSKNEAFDRVTQGYTKTDSIMEVITPDSVSVFRANYAALGFDSVRIERSINKIELQNIPFAGALDGHSRPLHSNPNKPLVDSLPNLRPWVGNRLNLGDVRIGVNINPVFAAKGFSVGGGLSAQIPLSSRLSAEIGASYSNMTVGTDLDIEVPSMEGDYMVGTRNAVGMVAIPVALNYSVTEHFSASLGLVPFRVVRDYRTDILQSYRWVRGDLSSGDTTRRLISERNEMKRPDSLYKNNSYLGFIQLSGHISPPFLSRYNTVIAPYIGIPVGGLRDDRYRWLHGGVSLRVYLR</sequence>
<dbReference type="EMBL" id="FNZR01000003">
    <property type="protein sequence ID" value="SEK99016.1"/>
    <property type="molecule type" value="Genomic_DNA"/>
</dbReference>
<accession>A0A1H7LJE9</accession>
<keyword evidence="2" id="KW-1133">Transmembrane helix</keyword>
<keyword evidence="2" id="KW-0812">Transmembrane</keyword>
<proteinExistence type="predicted"/>
<dbReference type="Proteomes" id="UP000198916">
    <property type="component" value="Unassembled WGS sequence"/>
</dbReference>
<evidence type="ECO:0000256" key="1">
    <source>
        <dbReference type="SAM" id="MobiDB-lite"/>
    </source>
</evidence>
<feature type="region of interest" description="Disordered" evidence="1">
    <location>
        <begin position="92"/>
        <end position="118"/>
    </location>
</feature>
<keyword evidence="2" id="KW-0472">Membrane</keyword>
<name>A0A1H7LJE9_9SPHI</name>
<evidence type="ECO:0000313" key="4">
    <source>
        <dbReference type="Proteomes" id="UP000198916"/>
    </source>
</evidence>
<organism evidence="3 4">
    <name type="scientific">Parapedobacter koreensis</name>
    <dbReference type="NCBI Taxonomy" id="332977"/>
    <lineage>
        <taxon>Bacteria</taxon>
        <taxon>Pseudomonadati</taxon>
        <taxon>Bacteroidota</taxon>
        <taxon>Sphingobacteriia</taxon>
        <taxon>Sphingobacteriales</taxon>
        <taxon>Sphingobacteriaceae</taxon>
        <taxon>Parapedobacter</taxon>
    </lineage>
</organism>
<evidence type="ECO:0000256" key="2">
    <source>
        <dbReference type="SAM" id="Phobius"/>
    </source>
</evidence>